<accession>A0A833EBS9</accession>
<dbReference type="Proteomes" id="UP000608579">
    <property type="component" value="Unassembled WGS sequence"/>
</dbReference>
<organism evidence="1 2">
    <name type="scientific">Caldiarchaeum subterraneum</name>
    <dbReference type="NCBI Taxonomy" id="311458"/>
    <lineage>
        <taxon>Archaea</taxon>
        <taxon>Nitrososphaerota</taxon>
        <taxon>Candidatus Caldarchaeales</taxon>
        <taxon>Candidatus Caldarchaeaceae</taxon>
        <taxon>Candidatus Caldarchaeum</taxon>
    </lineage>
</organism>
<sequence>MLNLEWHVIHGMYTIASHVKSIFSAGKFSLLIQQPMKTFIKHENTPNGFIDARILLTFNDPEYISFLHSLGNVKVKVLPSDPKIELILSNREAMIFFADILGKINHEYAIYVEDKTGSNLLAVINRIFNHLWQNAKYAF</sequence>
<name>A0A833EBS9_CALS0</name>
<reference evidence="1" key="1">
    <citation type="journal article" date="2020" name="ISME J.">
        <title>Gammaproteobacteria mediating utilization of methyl-, sulfur- and petroleum organic compounds in deep ocean hydrothermal plumes.</title>
        <authorList>
            <person name="Zhou Z."/>
            <person name="Liu Y."/>
            <person name="Pan J."/>
            <person name="Cron B.R."/>
            <person name="Toner B.M."/>
            <person name="Anantharaman K."/>
            <person name="Breier J.A."/>
            <person name="Dick G.J."/>
            <person name="Li M."/>
        </authorList>
    </citation>
    <scope>NUCLEOTIDE SEQUENCE</scope>
    <source>
        <strain evidence="1">SZUA-1515</strain>
    </source>
</reference>
<evidence type="ECO:0000313" key="2">
    <source>
        <dbReference type="Proteomes" id="UP000608579"/>
    </source>
</evidence>
<proteinExistence type="predicted"/>
<protein>
    <submittedName>
        <fullName evidence="1">Uncharacterized protein</fullName>
    </submittedName>
</protein>
<dbReference type="AlphaFoldDB" id="A0A833EBS9"/>
<evidence type="ECO:0000313" key="1">
    <source>
        <dbReference type="EMBL" id="HIQ29135.1"/>
    </source>
</evidence>
<dbReference type="EMBL" id="DQVM01000023">
    <property type="protein sequence ID" value="HIQ29135.1"/>
    <property type="molecule type" value="Genomic_DNA"/>
</dbReference>
<gene>
    <name evidence="1" type="ORF">EYH45_01070</name>
</gene>
<comment type="caution">
    <text evidence="1">The sequence shown here is derived from an EMBL/GenBank/DDBJ whole genome shotgun (WGS) entry which is preliminary data.</text>
</comment>